<dbReference type="AlphaFoldDB" id="A0A0K8SLR6"/>
<dbReference type="EMBL" id="GDHC01013620">
    <property type="protein sequence ID" value="JAQ05009.1"/>
    <property type="molecule type" value="Transcribed_RNA"/>
</dbReference>
<evidence type="ECO:0000256" key="1">
    <source>
        <dbReference type="SAM" id="Phobius"/>
    </source>
</evidence>
<proteinExistence type="predicted"/>
<dbReference type="EMBL" id="GBRD01011800">
    <property type="protein sequence ID" value="JAG54024.1"/>
    <property type="molecule type" value="Transcribed_RNA"/>
</dbReference>
<protein>
    <submittedName>
        <fullName evidence="2">Uncharacterized protein</fullName>
    </submittedName>
</protein>
<name>A0A0K8SLR6_LYGHE</name>
<reference evidence="3" key="2">
    <citation type="journal article" date="2016" name="Gigascience">
        <title>De novo construction of an expanded transcriptome assembly for the western tarnished plant bug, Lygus hesperus.</title>
        <authorList>
            <person name="Tassone E.E."/>
            <person name="Geib S.M."/>
            <person name="Hall B."/>
            <person name="Fabrick J.A."/>
            <person name="Brent C.S."/>
            <person name="Hull J.J."/>
        </authorList>
    </citation>
    <scope>NUCLEOTIDE SEQUENCE</scope>
</reference>
<keyword evidence="1" id="KW-0472">Membrane</keyword>
<keyword evidence="1" id="KW-0812">Transmembrane</keyword>
<organism evidence="2">
    <name type="scientific">Lygus hesperus</name>
    <name type="common">Western plant bug</name>
    <dbReference type="NCBI Taxonomy" id="30085"/>
    <lineage>
        <taxon>Eukaryota</taxon>
        <taxon>Metazoa</taxon>
        <taxon>Ecdysozoa</taxon>
        <taxon>Arthropoda</taxon>
        <taxon>Hexapoda</taxon>
        <taxon>Insecta</taxon>
        <taxon>Pterygota</taxon>
        <taxon>Neoptera</taxon>
        <taxon>Paraneoptera</taxon>
        <taxon>Hemiptera</taxon>
        <taxon>Heteroptera</taxon>
        <taxon>Panheteroptera</taxon>
        <taxon>Cimicomorpha</taxon>
        <taxon>Miridae</taxon>
        <taxon>Mirini</taxon>
        <taxon>Lygus</taxon>
    </lineage>
</organism>
<sequence>MTLTITETRVEERLQPEPVVYSTQKKATKHSVPYSLMRSASFDRLRQLPTYFCVNGSAEIFRWFFSSKNNVSAAFSDVSKQLQQILLTISVFGSLGVLLAQIAAVVYTLATAALPLGLHFLLTCTVIVGTIATQVLFPNSPQRRSRSTRRRPKD</sequence>
<evidence type="ECO:0000313" key="3">
    <source>
        <dbReference type="EMBL" id="JAQ05009.1"/>
    </source>
</evidence>
<keyword evidence="1" id="KW-1133">Transmembrane helix</keyword>
<evidence type="ECO:0000313" key="2">
    <source>
        <dbReference type="EMBL" id="JAG54024.1"/>
    </source>
</evidence>
<accession>A0A0K8SLR6</accession>
<gene>
    <name evidence="3" type="ORF">g.37328</name>
</gene>
<feature type="transmembrane region" description="Helical" evidence="1">
    <location>
        <begin position="116"/>
        <end position="137"/>
    </location>
</feature>
<feature type="transmembrane region" description="Helical" evidence="1">
    <location>
        <begin position="85"/>
        <end position="110"/>
    </location>
</feature>
<reference evidence="2" key="1">
    <citation type="submission" date="2014-09" db="EMBL/GenBank/DDBJ databases">
        <authorList>
            <person name="Magalhaes I.L.F."/>
            <person name="Oliveira U."/>
            <person name="Santos F.R."/>
            <person name="Vidigal T.H.D.A."/>
            <person name="Brescovit A.D."/>
            <person name="Santos A.J."/>
        </authorList>
    </citation>
    <scope>NUCLEOTIDE SEQUENCE</scope>
</reference>